<keyword evidence="7" id="KW-0808">Transferase</keyword>
<evidence type="ECO:0000256" key="6">
    <source>
        <dbReference type="ARBA" id="ARBA00023136"/>
    </source>
</evidence>
<feature type="domain" description="Palmitoyltransferase DHHC" evidence="9">
    <location>
        <begin position="506"/>
        <end position="563"/>
    </location>
</feature>
<evidence type="ECO:0000313" key="10">
    <source>
        <dbReference type="EMBL" id="CAD7227571.1"/>
    </source>
</evidence>
<reference evidence="10" key="1">
    <citation type="submission" date="2020-11" db="EMBL/GenBank/DDBJ databases">
        <authorList>
            <person name="Tran Van P."/>
        </authorList>
    </citation>
    <scope>NUCLEOTIDE SEQUENCE</scope>
</reference>
<feature type="region of interest" description="Disordered" evidence="8">
    <location>
        <begin position="42"/>
        <end position="66"/>
    </location>
</feature>
<dbReference type="Pfam" id="PF12796">
    <property type="entry name" value="Ank_2"/>
    <property type="match status" value="1"/>
</dbReference>
<evidence type="ECO:0000256" key="2">
    <source>
        <dbReference type="ARBA" id="ARBA00022692"/>
    </source>
</evidence>
<evidence type="ECO:0000256" key="5">
    <source>
        <dbReference type="ARBA" id="ARBA00023043"/>
    </source>
</evidence>
<evidence type="ECO:0000256" key="8">
    <source>
        <dbReference type="SAM" id="MobiDB-lite"/>
    </source>
</evidence>
<dbReference type="SUPFAM" id="SSF48403">
    <property type="entry name" value="Ankyrin repeat"/>
    <property type="match status" value="1"/>
</dbReference>
<dbReference type="EC" id="2.3.1.225" evidence="7"/>
<comment type="domain">
    <text evidence="7">The DHHC domain is required for palmitoyltransferase activity.</text>
</comment>
<dbReference type="PROSITE" id="PS50088">
    <property type="entry name" value="ANK_REPEAT"/>
    <property type="match status" value="4"/>
</dbReference>
<feature type="domain" description="Palmitoyltransferase DHHC" evidence="9">
    <location>
        <begin position="570"/>
        <end position="663"/>
    </location>
</feature>
<dbReference type="PROSITE" id="PS50297">
    <property type="entry name" value="ANK_REP_REGION"/>
    <property type="match status" value="4"/>
</dbReference>
<feature type="compositionally biased region" description="Basic residues" evidence="8">
    <location>
        <begin position="48"/>
        <end position="59"/>
    </location>
</feature>
<keyword evidence="6 7" id="KW-0472">Membrane</keyword>
<dbReference type="AlphaFoldDB" id="A0A7R8W9Q4"/>
<dbReference type="PANTHER" id="PTHR24161">
    <property type="entry name" value="ANK_REP_REGION DOMAIN-CONTAINING PROTEIN-RELATED"/>
    <property type="match status" value="1"/>
</dbReference>
<proteinExistence type="inferred from homology"/>
<feature type="region of interest" description="Disordered" evidence="8">
    <location>
        <begin position="108"/>
        <end position="131"/>
    </location>
</feature>
<dbReference type="EMBL" id="OB661186">
    <property type="protein sequence ID" value="CAD7227571.1"/>
    <property type="molecule type" value="Genomic_DNA"/>
</dbReference>
<dbReference type="GO" id="GO:0016020">
    <property type="term" value="C:membrane"/>
    <property type="evidence" value="ECO:0007669"/>
    <property type="project" value="UniProtKB-SubCell"/>
</dbReference>
<name>A0A7R8W9Q4_9CRUS</name>
<evidence type="ECO:0000256" key="1">
    <source>
        <dbReference type="ARBA" id="ARBA00004141"/>
    </source>
</evidence>
<dbReference type="InterPro" id="IPR036770">
    <property type="entry name" value="Ankyrin_rpt-contain_sf"/>
</dbReference>
<dbReference type="Pfam" id="PF00023">
    <property type="entry name" value="Ank"/>
    <property type="match status" value="1"/>
</dbReference>
<dbReference type="OrthoDB" id="6781668at2759"/>
<feature type="transmembrane region" description="Helical" evidence="7">
    <location>
        <begin position="380"/>
        <end position="398"/>
    </location>
</feature>
<feature type="transmembrane region" description="Helical" evidence="7">
    <location>
        <begin position="451"/>
        <end position="472"/>
    </location>
</feature>
<dbReference type="PANTHER" id="PTHR24161:SF85">
    <property type="entry name" value="PALMITOYLTRANSFERASE HIP14"/>
    <property type="match status" value="1"/>
</dbReference>
<evidence type="ECO:0000256" key="3">
    <source>
        <dbReference type="ARBA" id="ARBA00022737"/>
    </source>
</evidence>
<keyword evidence="5" id="KW-0040">ANK repeat</keyword>
<comment type="subcellular location">
    <subcellularLocation>
        <location evidence="1">Membrane</location>
        <topology evidence="1">Multi-pass membrane protein</topology>
    </subcellularLocation>
</comment>
<feature type="region of interest" description="Disordered" evidence="8">
    <location>
        <begin position="713"/>
        <end position="751"/>
    </location>
</feature>
<feature type="transmembrane region" description="Helical" evidence="7">
    <location>
        <begin position="632"/>
        <end position="655"/>
    </location>
</feature>
<dbReference type="InterPro" id="IPR001594">
    <property type="entry name" value="Palmitoyltrfase_DHHC"/>
</dbReference>
<keyword evidence="2 7" id="KW-0812">Transmembrane</keyword>
<keyword evidence="4 7" id="KW-1133">Transmembrane helix</keyword>
<gene>
    <name evidence="10" type="ORF">CTOB1V02_LOCUS5475</name>
</gene>
<dbReference type="GO" id="GO:0019706">
    <property type="term" value="F:protein-cysteine S-palmitoyltransferase activity"/>
    <property type="evidence" value="ECO:0007669"/>
    <property type="project" value="UniProtKB-EC"/>
</dbReference>
<dbReference type="PROSITE" id="PS50216">
    <property type="entry name" value="DHHC"/>
    <property type="match status" value="1"/>
</dbReference>
<dbReference type="Pfam" id="PF13637">
    <property type="entry name" value="Ank_4"/>
    <property type="match status" value="1"/>
</dbReference>
<accession>A0A7R8W9Q4</accession>
<evidence type="ECO:0000256" key="4">
    <source>
        <dbReference type="ARBA" id="ARBA00022989"/>
    </source>
</evidence>
<sequence>MEDFLETNERRGSENLMAFVRGNGGCQRPLVEKSCLMFPVPHPAPSHGHSHAGHSHHGGHGGVPIHGYQAPNLLQHPSEAEIIRQLSLPRNLPQGHRFPFIPPSMAAIPLPPPASPSEDEPPAPAPTTAPSLWPTQAVVRATQYNDIPQLRAALDAGYGVQTADAEGITLLHWAAINNRKEIAAMLIREGALVDALGGELKATPLHWATRQGHLSMVVLLMEHGADPSLRDCEGCACLHVAASHGHTAVVCYLIAKGVAVDTPDAQGMTALMWSVSKNSGLDPTRILLTFGASPSAKDKVQGNTALHWALQHRNIVAVVLLLDHSAPMDVSNLKGETPYSIAVREKLPCPRLNRRLQELSDANRSKPCIREFRINKRFRVLASLSTPFVVFYTIGKIFDAEIDALLKLGFLILLYIMGWSFWRVLYHEKATPLMPVAFWVYVTWFSQIHDVVGWIASVSFFCASMPLWYYFFMSWTVDPGIIELSKEEKMEVIVSMAESDGFEATWFCSTCLIRRPLRSKHCSFCNRCVARFDHHCPWVNNCIGEQRQTKFMRIQWRFIIYIRSASLLAGASNHRFFVLFLVCLFLNALIFLYGTREFYVTECAVPDTLSYSGAFVSYLSCNPWLAWVTVNVLLHGCWVACLAACQLYQVLWLAVTTNERINYGRYPHFSKAADGKLRSPFQRGLFQNTIDFFEISCFGLCQPEHRDWKKTFTMDGADMPSSSTRASARKHKRKRPETESGAVPLLTDEVV</sequence>
<dbReference type="Gene3D" id="1.25.40.20">
    <property type="entry name" value="Ankyrin repeat-containing domain"/>
    <property type="match status" value="1"/>
</dbReference>
<evidence type="ECO:0000256" key="7">
    <source>
        <dbReference type="RuleBase" id="RU079119"/>
    </source>
</evidence>
<dbReference type="Pfam" id="PF01529">
    <property type="entry name" value="DHHC"/>
    <property type="match status" value="2"/>
</dbReference>
<protein>
    <recommendedName>
        <fullName evidence="7">Palmitoyltransferase</fullName>
        <ecNumber evidence="7">2.3.1.225</ecNumber>
    </recommendedName>
</protein>
<comment type="catalytic activity">
    <reaction evidence="7">
        <text>L-cysteinyl-[protein] + hexadecanoyl-CoA = S-hexadecanoyl-L-cysteinyl-[protein] + CoA</text>
        <dbReference type="Rhea" id="RHEA:36683"/>
        <dbReference type="Rhea" id="RHEA-COMP:10131"/>
        <dbReference type="Rhea" id="RHEA-COMP:11032"/>
        <dbReference type="ChEBI" id="CHEBI:29950"/>
        <dbReference type="ChEBI" id="CHEBI:57287"/>
        <dbReference type="ChEBI" id="CHEBI:57379"/>
        <dbReference type="ChEBI" id="CHEBI:74151"/>
        <dbReference type="EC" id="2.3.1.225"/>
    </reaction>
</comment>
<evidence type="ECO:0000259" key="9">
    <source>
        <dbReference type="Pfam" id="PF01529"/>
    </source>
</evidence>
<dbReference type="SMART" id="SM00248">
    <property type="entry name" value="ANK"/>
    <property type="match status" value="5"/>
</dbReference>
<comment type="similarity">
    <text evidence="7">Belongs to the DHHC palmitoyltransferase family.</text>
</comment>
<organism evidence="10">
    <name type="scientific">Cyprideis torosa</name>
    <dbReference type="NCBI Taxonomy" id="163714"/>
    <lineage>
        <taxon>Eukaryota</taxon>
        <taxon>Metazoa</taxon>
        <taxon>Ecdysozoa</taxon>
        <taxon>Arthropoda</taxon>
        <taxon>Crustacea</taxon>
        <taxon>Oligostraca</taxon>
        <taxon>Ostracoda</taxon>
        <taxon>Podocopa</taxon>
        <taxon>Podocopida</taxon>
        <taxon>Cytherocopina</taxon>
        <taxon>Cytheroidea</taxon>
        <taxon>Cytherideidae</taxon>
        <taxon>Cyprideis</taxon>
    </lineage>
</organism>
<keyword evidence="7" id="KW-0012">Acyltransferase</keyword>
<keyword evidence="3" id="KW-0677">Repeat</keyword>
<dbReference type="InterPro" id="IPR002110">
    <property type="entry name" value="Ankyrin_rpt"/>
</dbReference>
<feature type="transmembrane region" description="Helical" evidence="7">
    <location>
        <begin position="404"/>
        <end position="422"/>
    </location>
</feature>
<feature type="transmembrane region" description="Helical" evidence="7">
    <location>
        <begin position="576"/>
        <end position="594"/>
    </location>
</feature>